<organism evidence="2 3">
    <name type="scientific">Georgenia daeguensis</name>
    <dbReference type="NCBI Taxonomy" id="908355"/>
    <lineage>
        <taxon>Bacteria</taxon>
        <taxon>Bacillati</taxon>
        <taxon>Actinomycetota</taxon>
        <taxon>Actinomycetes</taxon>
        <taxon>Micrococcales</taxon>
        <taxon>Bogoriellaceae</taxon>
        <taxon>Georgenia</taxon>
    </lineage>
</organism>
<comment type="caution">
    <text evidence="2">The sequence shown here is derived from an EMBL/GenBank/DDBJ whole genome shotgun (WGS) entry which is preliminary data.</text>
</comment>
<evidence type="ECO:0000259" key="1">
    <source>
        <dbReference type="Pfam" id="PF13649"/>
    </source>
</evidence>
<dbReference type="InterPro" id="IPR041698">
    <property type="entry name" value="Methyltransf_25"/>
</dbReference>
<dbReference type="InterPro" id="IPR029063">
    <property type="entry name" value="SAM-dependent_MTases_sf"/>
</dbReference>
<dbReference type="RefSeq" id="WP_345040511.1">
    <property type="nucleotide sequence ID" value="NZ_BAABBA010000008.1"/>
</dbReference>
<dbReference type="Proteomes" id="UP001499841">
    <property type="component" value="Unassembled WGS sequence"/>
</dbReference>
<evidence type="ECO:0000313" key="2">
    <source>
        <dbReference type="EMBL" id="GAA4287622.1"/>
    </source>
</evidence>
<accession>A0ABP8EUN5</accession>
<dbReference type="Pfam" id="PF13649">
    <property type="entry name" value="Methyltransf_25"/>
    <property type="match status" value="1"/>
</dbReference>
<proteinExistence type="predicted"/>
<dbReference type="SUPFAM" id="SSF53335">
    <property type="entry name" value="S-adenosyl-L-methionine-dependent methyltransferases"/>
    <property type="match status" value="1"/>
</dbReference>
<name>A0ABP8EUN5_9MICO</name>
<gene>
    <name evidence="2" type="ORF">GCM10022262_19810</name>
</gene>
<dbReference type="CDD" id="cd02440">
    <property type="entry name" value="AdoMet_MTases"/>
    <property type="match status" value="1"/>
</dbReference>
<reference evidence="3" key="1">
    <citation type="journal article" date="2019" name="Int. J. Syst. Evol. Microbiol.">
        <title>The Global Catalogue of Microorganisms (GCM) 10K type strain sequencing project: providing services to taxonomists for standard genome sequencing and annotation.</title>
        <authorList>
            <consortium name="The Broad Institute Genomics Platform"/>
            <consortium name="The Broad Institute Genome Sequencing Center for Infectious Disease"/>
            <person name="Wu L."/>
            <person name="Ma J."/>
        </authorList>
    </citation>
    <scope>NUCLEOTIDE SEQUENCE [LARGE SCALE GENOMIC DNA]</scope>
    <source>
        <strain evidence="3">JCM 17459</strain>
    </source>
</reference>
<sequence>MARVPTRIDAAIRHLDPAGTERVLEIGGGTGVAVEILLDTFPRLTCTAVDRSARAVDQTRRRNARFVEEGRLTVVEADVADLTAALGADATFDLALAVNVNVFWTRQAVHEAGALAAHLRPGGRLCLVYELPDGRRPREDVADRVVRSLDVPGLRTAVRAEDGLLVVTSRRDLGG</sequence>
<keyword evidence="3" id="KW-1185">Reference proteome</keyword>
<evidence type="ECO:0000313" key="3">
    <source>
        <dbReference type="Proteomes" id="UP001499841"/>
    </source>
</evidence>
<dbReference type="Gene3D" id="3.40.50.150">
    <property type="entry name" value="Vaccinia Virus protein VP39"/>
    <property type="match status" value="1"/>
</dbReference>
<dbReference type="EMBL" id="BAABBA010000008">
    <property type="protein sequence ID" value="GAA4287622.1"/>
    <property type="molecule type" value="Genomic_DNA"/>
</dbReference>
<protein>
    <recommendedName>
        <fullName evidence="1">Methyltransferase domain-containing protein</fullName>
    </recommendedName>
</protein>
<feature type="domain" description="Methyltransferase" evidence="1">
    <location>
        <begin position="23"/>
        <end position="123"/>
    </location>
</feature>